<proteinExistence type="predicted"/>
<dbReference type="AlphaFoldDB" id="A0A835Y827"/>
<protein>
    <submittedName>
        <fullName evidence="2">Uncharacterized protein</fullName>
    </submittedName>
</protein>
<keyword evidence="1" id="KW-1133">Transmembrane helix</keyword>
<evidence type="ECO:0000256" key="1">
    <source>
        <dbReference type="SAM" id="Phobius"/>
    </source>
</evidence>
<feature type="transmembrane region" description="Helical" evidence="1">
    <location>
        <begin position="41"/>
        <end position="64"/>
    </location>
</feature>
<evidence type="ECO:0000313" key="2">
    <source>
        <dbReference type="EMBL" id="KAG2495921.1"/>
    </source>
</evidence>
<dbReference type="EMBL" id="JAEHOE010000021">
    <property type="protein sequence ID" value="KAG2495921.1"/>
    <property type="molecule type" value="Genomic_DNA"/>
</dbReference>
<keyword evidence="1" id="KW-0472">Membrane</keyword>
<evidence type="ECO:0000313" key="3">
    <source>
        <dbReference type="Proteomes" id="UP000612055"/>
    </source>
</evidence>
<reference evidence="2" key="1">
    <citation type="journal article" date="2020" name="bioRxiv">
        <title>Comparative genomics of Chlamydomonas.</title>
        <authorList>
            <person name="Craig R.J."/>
            <person name="Hasan A.R."/>
            <person name="Ness R.W."/>
            <person name="Keightley P.D."/>
        </authorList>
    </citation>
    <scope>NUCLEOTIDE SEQUENCE</scope>
    <source>
        <strain evidence="2">CCAP 11/70</strain>
    </source>
</reference>
<sequence length="95" mass="9524">MGQSASLLLCPAAGAEPAWRPPGPCEPRWPRVWTPDEMDSWAPLLAVAAALAGLVAGAVVCVAAHEAAHVAAAAALGLVPLRGPRGAAEAARGEQ</sequence>
<comment type="caution">
    <text evidence="2">The sequence shown here is derived from an EMBL/GenBank/DDBJ whole genome shotgun (WGS) entry which is preliminary data.</text>
</comment>
<accession>A0A835Y827</accession>
<name>A0A835Y827_9CHLO</name>
<organism evidence="2 3">
    <name type="scientific">Edaphochlamys debaryana</name>
    <dbReference type="NCBI Taxonomy" id="47281"/>
    <lineage>
        <taxon>Eukaryota</taxon>
        <taxon>Viridiplantae</taxon>
        <taxon>Chlorophyta</taxon>
        <taxon>core chlorophytes</taxon>
        <taxon>Chlorophyceae</taxon>
        <taxon>CS clade</taxon>
        <taxon>Chlamydomonadales</taxon>
        <taxon>Chlamydomonadales incertae sedis</taxon>
        <taxon>Edaphochlamys</taxon>
    </lineage>
</organism>
<dbReference type="Proteomes" id="UP000612055">
    <property type="component" value="Unassembled WGS sequence"/>
</dbReference>
<keyword evidence="1" id="KW-0812">Transmembrane</keyword>
<keyword evidence="3" id="KW-1185">Reference proteome</keyword>
<gene>
    <name evidence="2" type="ORF">HYH03_005853</name>
</gene>